<accession>A0A3B3QRC3</accession>
<keyword evidence="10" id="KW-1185">Reference proteome</keyword>
<dbReference type="InterPro" id="IPR043504">
    <property type="entry name" value="Peptidase_S1_PA_chymotrypsin"/>
</dbReference>
<dbReference type="Gene3D" id="2.60.120.290">
    <property type="entry name" value="Spermadhesin, CUB domain"/>
    <property type="match status" value="2"/>
</dbReference>
<dbReference type="GeneTree" id="ENSGT00940000157791"/>
<proteinExistence type="predicted"/>
<evidence type="ECO:0000256" key="4">
    <source>
        <dbReference type="ARBA" id="ARBA00023157"/>
    </source>
</evidence>
<dbReference type="FunFam" id="2.40.10.10:FF:000003">
    <property type="entry name" value="Transmembrane serine protease 3"/>
    <property type="match status" value="1"/>
</dbReference>
<dbReference type="InterPro" id="IPR035914">
    <property type="entry name" value="Sperma_CUB_dom_sf"/>
</dbReference>
<evidence type="ECO:0000313" key="9">
    <source>
        <dbReference type="Ensembl" id="ENSPKIP00000008693.1"/>
    </source>
</evidence>
<dbReference type="SMART" id="SM00042">
    <property type="entry name" value="CUB"/>
    <property type="match status" value="2"/>
</dbReference>
<comment type="caution">
    <text evidence="5">Lacks conserved residue(s) required for the propagation of feature annotation.</text>
</comment>
<dbReference type="CDD" id="cd00041">
    <property type="entry name" value="CUB"/>
    <property type="match status" value="2"/>
</dbReference>
<dbReference type="PRINTS" id="PR00722">
    <property type="entry name" value="CHYMOTRYPSIN"/>
</dbReference>
<dbReference type="GO" id="GO:0007340">
    <property type="term" value="P:acrosome reaction"/>
    <property type="evidence" value="ECO:0007669"/>
    <property type="project" value="TreeGrafter"/>
</dbReference>
<dbReference type="InterPro" id="IPR018114">
    <property type="entry name" value="TRYPSIN_HIS"/>
</dbReference>
<evidence type="ECO:0000259" key="8">
    <source>
        <dbReference type="PROSITE" id="PS50240"/>
    </source>
</evidence>
<feature type="domain" description="CUB" evidence="7">
    <location>
        <begin position="414"/>
        <end position="522"/>
    </location>
</feature>
<dbReference type="GO" id="GO:0006508">
    <property type="term" value="P:proteolysis"/>
    <property type="evidence" value="ECO:0007669"/>
    <property type="project" value="UniProtKB-KW"/>
</dbReference>
<evidence type="ECO:0000256" key="2">
    <source>
        <dbReference type="ARBA" id="ARBA00022801"/>
    </source>
</evidence>
<evidence type="ECO:0000256" key="6">
    <source>
        <dbReference type="RuleBase" id="RU363034"/>
    </source>
</evidence>
<keyword evidence="3 6" id="KW-0720">Serine protease</keyword>
<dbReference type="Ensembl" id="ENSPKIT00000032777.1">
    <property type="protein sequence ID" value="ENSPKIP00000008693.1"/>
    <property type="gene ID" value="ENSPKIG00000024070.1"/>
</dbReference>
<evidence type="ECO:0000259" key="7">
    <source>
        <dbReference type="PROSITE" id="PS01180"/>
    </source>
</evidence>
<dbReference type="PROSITE" id="PS01180">
    <property type="entry name" value="CUB"/>
    <property type="match status" value="2"/>
</dbReference>
<evidence type="ECO:0000256" key="1">
    <source>
        <dbReference type="ARBA" id="ARBA00022670"/>
    </source>
</evidence>
<evidence type="ECO:0000313" key="10">
    <source>
        <dbReference type="Proteomes" id="UP000261540"/>
    </source>
</evidence>
<evidence type="ECO:0000256" key="3">
    <source>
        <dbReference type="ARBA" id="ARBA00022825"/>
    </source>
</evidence>
<dbReference type="Gene3D" id="2.40.10.10">
    <property type="entry name" value="Trypsin-like serine proteases"/>
    <property type="match status" value="1"/>
</dbReference>
<dbReference type="CDD" id="cd00190">
    <property type="entry name" value="Tryp_SPc"/>
    <property type="match status" value="1"/>
</dbReference>
<feature type="disulfide bond" evidence="5">
    <location>
        <begin position="414"/>
        <end position="441"/>
    </location>
</feature>
<sequence length="574" mass="61999">ATLLSLTNSICCVKCGFPQEENILSRWLRIVGGKEAKYGSYPWMVSVRSKGIHFCGGAILTDRWVLSAAHCFSTHSKESLKNIDLVVGEHDQTVLDADEQVLNVEAIKVHEKFHHSSPMSYDIALLLLVREIHFGPRVQPICLPLPSEIIPAQTNCIVTGWGRIKEGGCTPATLQQVDLELLEAHRCQHVLKTVRPVVKGFTVVCAGPERGGRDACQGDSGGPLACPGVDGRWVVAGVTSWGKGCGRNWASNGGKPPTKRGSPGVFTDTRLLLPWIKSIIRQGMRSSGWPCGVPDGALTSDRGVISNPGDSGKNYSNNELCSWVFVAPPGHAVLLEFLNLDVESDPLCSRDQLTVLTGPGQVVGRFCGHELPSPLLMPTRSATLQFTSDTSVTGRGFSVRFTAVKPDPGMGSGCGVTALLQDEGLVQTPQYPECYGNQSRCHWVIQAPKAHVIKVRSPQMSEGCVYDSLTVLADVDGTEKIAVLCGGTRPPPVLSYENLMVLQFHSDGSVQHRGFQARVSFISRQGEGARRRGGAYPGITDELRPVTLLSSLLIHYSPPYSLFMGPRHGHASPS</sequence>
<reference evidence="9" key="1">
    <citation type="submission" date="2025-08" db="UniProtKB">
        <authorList>
            <consortium name="Ensembl"/>
        </authorList>
    </citation>
    <scope>IDENTIFICATION</scope>
</reference>
<dbReference type="PROSITE" id="PS00134">
    <property type="entry name" value="TRYPSIN_HIS"/>
    <property type="match status" value="1"/>
</dbReference>
<dbReference type="InterPro" id="IPR001254">
    <property type="entry name" value="Trypsin_dom"/>
</dbReference>
<feature type="domain" description="Peptidase S1" evidence="8">
    <location>
        <begin position="30"/>
        <end position="281"/>
    </location>
</feature>
<dbReference type="InterPro" id="IPR033116">
    <property type="entry name" value="TRYPSIN_SER"/>
</dbReference>
<name>A0A3B3QRC3_9TELE</name>
<feature type="domain" description="CUB" evidence="7">
    <location>
        <begin position="291"/>
        <end position="404"/>
    </location>
</feature>
<dbReference type="Pfam" id="PF00431">
    <property type="entry name" value="CUB"/>
    <property type="match status" value="2"/>
</dbReference>
<dbReference type="SUPFAM" id="SSF50494">
    <property type="entry name" value="Trypsin-like serine proteases"/>
    <property type="match status" value="1"/>
</dbReference>
<keyword evidence="4 5" id="KW-1015">Disulfide bond</keyword>
<protein>
    <submittedName>
        <fullName evidence="9">Ovochymase 2</fullName>
    </submittedName>
</protein>
<dbReference type="FunFam" id="2.60.120.290:FF:000005">
    <property type="entry name" value="Procollagen C-endopeptidase enhancer 1"/>
    <property type="match status" value="1"/>
</dbReference>
<dbReference type="AlphaFoldDB" id="A0A3B3QRC3"/>
<keyword evidence="1 6" id="KW-0645">Protease</keyword>
<dbReference type="STRING" id="1676925.ENSPKIP00000008693"/>
<dbReference type="InterPro" id="IPR000859">
    <property type="entry name" value="CUB_dom"/>
</dbReference>
<keyword evidence="2 6" id="KW-0378">Hydrolase</keyword>
<dbReference type="PANTHER" id="PTHR24252:SF7">
    <property type="entry name" value="HYALIN"/>
    <property type="match status" value="1"/>
</dbReference>
<reference evidence="9" key="2">
    <citation type="submission" date="2025-09" db="UniProtKB">
        <authorList>
            <consortium name="Ensembl"/>
        </authorList>
    </citation>
    <scope>IDENTIFICATION</scope>
</reference>
<dbReference type="SUPFAM" id="SSF49854">
    <property type="entry name" value="Spermadhesin, CUB domain"/>
    <property type="match status" value="2"/>
</dbReference>
<dbReference type="SMART" id="SM00020">
    <property type="entry name" value="Tryp_SPc"/>
    <property type="match status" value="1"/>
</dbReference>
<dbReference type="GO" id="GO:0004252">
    <property type="term" value="F:serine-type endopeptidase activity"/>
    <property type="evidence" value="ECO:0007669"/>
    <property type="project" value="InterPro"/>
</dbReference>
<dbReference type="PROSITE" id="PS50240">
    <property type="entry name" value="TRYPSIN_DOM"/>
    <property type="match status" value="1"/>
</dbReference>
<dbReference type="InterPro" id="IPR009003">
    <property type="entry name" value="Peptidase_S1_PA"/>
</dbReference>
<dbReference type="Proteomes" id="UP000261540">
    <property type="component" value="Unplaced"/>
</dbReference>
<dbReference type="PANTHER" id="PTHR24252">
    <property type="entry name" value="ACROSIN-RELATED"/>
    <property type="match status" value="1"/>
</dbReference>
<dbReference type="PROSITE" id="PS00135">
    <property type="entry name" value="TRYPSIN_SER"/>
    <property type="match status" value="1"/>
</dbReference>
<organism evidence="9 10">
    <name type="scientific">Paramormyrops kingsleyae</name>
    <dbReference type="NCBI Taxonomy" id="1676925"/>
    <lineage>
        <taxon>Eukaryota</taxon>
        <taxon>Metazoa</taxon>
        <taxon>Chordata</taxon>
        <taxon>Craniata</taxon>
        <taxon>Vertebrata</taxon>
        <taxon>Euteleostomi</taxon>
        <taxon>Actinopterygii</taxon>
        <taxon>Neopterygii</taxon>
        <taxon>Teleostei</taxon>
        <taxon>Osteoglossocephala</taxon>
        <taxon>Osteoglossomorpha</taxon>
        <taxon>Osteoglossiformes</taxon>
        <taxon>Mormyridae</taxon>
        <taxon>Paramormyrops</taxon>
    </lineage>
</organism>
<dbReference type="Pfam" id="PF00089">
    <property type="entry name" value="Trypsin"/>
    <property type="match status" value="1"/>
</dbReference>
<evidence type="ECO:0000256" key="5">
    <source>
        <dbReference type="PROSITE-ProRule" id="PRU00059"/>
    </source>
</evidence>
<dbReference type="InterPro" id="IPR001314">
    <property type="entry name" value="Peptidase_S1A"/>
</dbReference>